<name>X1RQD5_9ZZZZ</name>
<accession>X1RQD5</accession>
<proteinExistence type="predicted"/>
<protein>
    <submittedName>
        <fullName evidence="1">Uncharacterized protein</fullName>
    </submittedName>
</protein>
<evidence type="ECO:0000313" key="1">
    <source>
        <dbReference type="EMBL" id="GAI69201.1"/>
    </source>
</evidence>
<dbReference type="AlphaFoldDB" id="X1RQD5"/>
<comment type="caution">
    <text evidence="1">The sequence shown here is derived from an EMBL/GenBank/DDBJ whole genome shotgun (WGS) entry which is preliminary data.</text>
</comment>
<sequence length="67" mass="7684">RKVEELAGVFQCNLPNREIICTFEDPDTLCIDLWEKSERLEDSKNYAAGPMQSVKLHFSTGELELQP</sequence>
<dbReference type="EMBL" id="BARW01000771">
    <property type="protein sequence ID" value="GAI69201.1"/>
    <property type="molecule type" value="Genomic_DNA"/>
</dbReference>
<organism evidence="1">
    <name type="scientific">marine sediment metagenome</name>
    <dbReference type="NCBI Taxonomy" id="412755"/>
    <lineage>
        <taxon>unclassified sequences</taxon>
        <taxon>metagenomes</taxon>
        <taxon>ecological metagenomes</taxon>
    </lineage>
</organism>
<reference evidence="1" key="1">
    <citation type="journal article" date="2014" name="Front. Microbiol.">
        <title>High frequency of phylogenetically diverse reductive dehalogenase-homologous genes in deep subseafloor sedimentary metagenomes.</title>
        <authorList>
            <person name="Kawai M."/>
            <person name="Futagami T."/>
            <person name="Toyoda A."/>
            <person name="Takaki Y."/>
            <person name="Nishi S."/>
            <person name="Hori S."/>
            <person name="Arai W."/>
            <person name="Tsubouchi T."/>
            <person name="Morono Y."/>
            <person name="Uchiyama I."/>
            <person name="Ito T."/>
            <person name="Fujiyama A."/>
            <person name="Inagaki F."/>
            <person name="Takami H."/>
        </authorList>
    </citation>
    <scope>NUCLEOTIDE SEQUENCE</scope>
    <source>
        <strain evidence="1">Expedition CK06-06</strain>
    </source>
</reference>
<gene>
    <name evidence="1" type="ORF">S12H4_02926</name>
</gene>
<feature type="non-terminal residue" evidence="1">
    <location>
        <position position="1"/>
    </location>
</feature>